<dbReference type="EMBL" id="JABZMI010000071">
    <property type="protein sequence ID" value="MBF1164456.1"/>
    <property type="molecule type" value="Genomic_DNA"/>
</dbReference>
<sequence>MPLAGEPKEKPRRGFMPLNAEPELPSIGKQMALNNPLTAIAETGMNLASQAVALPVAGIAGLATEAGNAMGLTERKGADVVHAVGEKLTYQPRGEMGKAATEIATYPFQKLAEAGQYLGGKTLEATGSPVLATAVDTAVNALPMVIDPAIRATKKAKGGVTQAEVTPQVTQESRGFSPVEDAAQADGVSLRNQNAAPDMGMYGQAPENALRVDSVDPASRGFQPLRDIGDGDIAATLPGRVPGVAVGDPLVHRPDAQGMAVVRRERDQGLPAVGEQLRAVPEGRGAEAGAQPLDMVGAPGRAGELRAGKRGMGAEATPDYPSSELLPDTLQRAGVERSRGGQGFEGIDQGLAKANQAQGNGSGRGDTRQSAQVQPENPALDLSRGNSLRHGVGEAFGIEKQNAAKTARQGDAIGKGNAIGRLEEAQGFEPLNAEVQPMAGKVQNSWAPGANYVPLVDDAKSPTGAKTAADLPDPIRRENIIKDFSRALDSTVYEGRVKGKNRLGFFRPGVEEVRTKRFNDLEVAGHELAHLIDFRVPELSQVIKSDRALAKEFKSVSYDQRSLAEGFAEGMRLWLTQPETLQAKAPGVAAFLDQFAAKHAYGPAMRKAQADMTAWFGQDALNRARSKIGTDKPFAEFMDRAFDKFRQSTVDDLHGVYQMERSMAGGKISANGAYEAARLSRASASIADGSIRYGAPVKKADGSFTYTGKGLEEILRPVASSLDDALLYFVGRSARELKQQGREHLFTDAEIKSMLALHTPERLQAFREYQRWNKGVLDFAEAQGVLNPETRALWKRAEYLPFHRVQQPGSMKGKPGDWQGVKALTGGTDNIRDVLGNMVANAAQLVDVAVKNEARLKVAELASRPGGARFMVKIDPESRPVKISGSQVMDEMFKRYGLMVDGQPPAFFEFFQNGMPPAGHNVVAVLKDGKKVWYEVGDPILLRSLQAIDRPPMHWLTQWLGMPKRIGQATITLTPDFMVANIARDTIMGAVMSRSGFRPVVDSINGMRLRMTHDPLYKDYIANGGGLSSIYLDQHHFRTKLERFYNSQGIDYRTVMDTPDKMMSFVETLADSFEVSTRLGEYKRAIDAGEHPRHAAYLGREVSTDFAMKGDSKALGFLYDTVMFLRPAVVSMDRLYRGIAHDPNRAAIGVKTGMLALASVGLYLLNRDDPRYMDLPDWDRDTHWHFFVGDQHFRYPKIWEIGAVASLAERTTERLMETDPQGLGKDFARIVGHTFSLNFMPQILAPIYEQGANRNSFTKAPIETPGMENVQPFMRAKPNTSETMRALGMATRNLPESMQVNPVRSEALLRGYLNTWAMYGLMLSDKAFFNEVGPAMRADEMPVIRRFYANEPAKHTKFETQFYDMLGEAKRLQGTMRELDRMGRPEIADEKESSPLAGEAKPLERAQQNIRVINAEMMKTHRDKDLSPEQKRQRIDELLVEKNALLKATVQEAKAAQK</sequence>
<protein>
    <recommendedName>
        <fullName evidence="2">Large polyvalent protein associated domain-containing protein</fullName>
    </recommendedName>
</protein>
<dbReference type="Pfam" id="PF18857">
    <property type="entry name" value="LPD38"/>
    <property type="match status" value="1"/>
</dbReference>
<comment type="caution">
    <text evidence="3">The sequence shown here is derived from an EMBL/GenBank/DDBJ whole genome shotgun (WGS) entry which is preliminary data.</text>
</comment>
<feature type="domain" description="Large polyvalent protein associated" evidence="2">
    <location>
        <begin position="1169"/>
        <end position="1344"/>
    </location>
</feature>
<feature type="region of interest" description="Disordered" evidence="1">
    <location>
        <begin position="280"/>
        <end position="326"/>
    </location>
</feature>
<feature type="region of interest" description="Disordered" evidence="1">
    <location>
        <begin position="355"/>
        <end position="387"/>
    </location>
</feature>
<evidence type="ECO:0000259" key="2">
    <source>
        <dbReference type="Pfam" id="PF18857"/>
    </source>
</evidence>
<dbReference type="InterPro" id="IPR040561">
    <property type="entry name" value="LPD38"/>
</dbReference>
<dbReference type="Proteomes" id="UP000718593">
    <property type="component" value="Unassembled WGS sequence"/>
</dbReference>
<evidence type="ECO:0000313" key="3">
    <source>
        <dbReference type="EMBL" id="MBF1164456.1"/>
    </source>
</evidence>
<accession>A0A930BSG6</accession>
<organism evidence="3 4">
    <name type="scientific">Dechloromonas agitata</name>
    <dbReference type="NCBI Taxonomy" id="73030"/>
    <lineage>
        <taxon>Bacteria</taxon>
        <taxon>Pseudomonadati</taxon>
        <taxon>Pseudomonadota</taxon>
        <taxon>Betaproteobacteria</taxon>
        <taxon>Rhodocyclales</taxon>
        <taxon>Azonexaceae</taxon>
        <taxon>Dechloromonas</taxon>
    </lineage>
</organism>
<evidence type="ECO:0000313" key="4">
    <source>
        <dbReference type="Proteomes" id="UP000718593"/>
    </source>
</evidence>
<gene>
    <name evidence="3" type="ORF">HXL68_05395</name>
</gene>
<evidence type="ECO:0000256" key="1">
    <source>
        <dbReference type="SAM" id="MobiDB-lite"/>
    </source>
</evidence>
<proteinExistence type="predicted"/>
<reference evidence="3" key="1">
    <citation type="submission" date="2020-04" db="EMBL/GenBank/DDBJ databases">
        <title>Deep metagenomics examines the oral microbiome during advanced dental caries in children, revealing novel taxa and co-occurrences with host molecules.</title>
        <authorList>
            <person name="Baker J.L."/>
            <person name="Morton J.T."/>
            <person name="Dinis M."/>
            <person name="Alvarez R."/>
            <person name="Tran N.C."/>
            <person name="Knight R."/>
            <person name="Edlund A."/>
        </authorList>
    </citation>
    <scope>NUCLEOTIDE SEQUENCE</scope>
    <source>
        <strain evidence="3">JCVI_32_bin.24</strain>
    </source>
</reference>
<name>A0A930BSG6_9RHOO</name>